<feature type="compositionally biased region" description="Basic and acidic residues" evidence="3">
    <location>
        <begin position="707"/>
        <end position="720"/>
    </location>
</feature>
<dbReference type="InterPro" id="IPR003591">
    <property type="entry name" value="Leu-rich_rpt_typical-subtyp"/>
</dbReference>
<feature type="region of interest" description="Disordered" evidence="3">
    <location>
        <begin position="329"/>
        <end position="394"/>
    </location>
</feature>
<feature type="compositionally biased region" description="Polar residues" evidence="3">
    <location>
        <begin position="292"/>
        <end position="311"/>
    </location>
</feature>
<feature type="region of interest" description="Disordered" evidence="3">
    <location>
        <begin position="448"/>
        <end position="539"/>
    </location>
</feature>
<keyword evidence="5" id="KW-1185">Reference proteome</keyword>
<dbReference type="PROSITE" id="PS51450">
    <property type="entry name" value="LRR"/>
    <property type="match status" value="2"/>
</dbReference>
<dbReference type="GO" id="GO:0035591">
    <property type="term" value="F:signaling adaptor activity"/>
    <property type="evidence" value="ECO:0007669"/>
    <property type="project" value="TreeGrafter"/>
</dbReference>
<dbReference type="Proteomes" id="UP001150925">
    <property type="component" value="Unassembled WGS sequence"/>
</dbReference>
<feature type="compositionally biased region" description="Low complexity" evidence="3">
    <location>
        <begin position="147"/>
        <end position="158"/>
    </location>
</feature>
<feature type="compositionally biased region" description="Polar residues" evidence="3">
    <location>
        <begin position="488"/>
        <end position="505"/>
    </location>
</feature>
<dbReference type="OrthoDB" id="7451790at2759"/>
<feature type="region of interest" description="Disordered" evidence="3">
    <location>
        <begin position="119"/>
        <end position="180"/>
    </location>
</feature>
<sequence>MSQEVESPFDPDAFFANIENENPFYRLPSSGLLVPAPRTPSPKQADEVRRTGPSVSPSALDDAGVSQNSSVVETSVISYPTEQIRLTETGEGWRQSSARTGPATDLFSPLLLEQIFSDQPAETTPTAPHSRVQPPSSLRREVPPPTSTSSSDAQLQSSNDGLLTPTRMDHGESPSTASALSLTSVRRSLVYKSTPGSSVASIEPHGQDYLGPLNMQQLLQPQYDSTTQNQLMALIQGMDATAVDGPSVAPKQTSPSLISTKRPIPKAIPSTRRVAFDDPPTSSVHRYAPDLSLNNSSHRANSQRRVGTTSRAGVPSVKQIFKEAVSVTENIADHSQTKENDEPQVDRTLSVNGRPTHSSTSSSFPLSGSSQNSNSRASATRMTESIPYPSDIDSLSSFTASRVDEWKTGTSDESIQTFQRVPSDYQPQREIIRKGELGVVHLGKVAKTEGPSSCVTSPGKPTSPDTPSLSHRPLRKYPRLPLHDKPQDQPQSAVSSNSPPLVTSSRPRRSPDPNERFTPKLPARDEPTKASGTPKSETTRVIISAAMTPVQTPAIQMITPHNLGGALRERVGDMWFDKKQCRWVRIKDRAKVTNPAELPAVTNVREMAPTSLKTLPVSETRQGKQCAPPSQGIQRAPPASNDSYPSLFCRPPTDVHLVQPTNDSLPWGETKLIVTPRPADFGLEYSDDSPDPFRGIDDLQSSEEELDHPNQPRFRNDPCKSRPPQESSPAPPCMSTGGYQSPDSATSPTSHPLTSSPPRSSPQPTRTPSRGMFSTPKNLTLPQTDQGMSQVLSVDTQSQLVHIKTMTTTSHPGHHTLSLSSMRKRLQLQELAVPRTEPSPITLQEGQVVLPSLFNCPTGPVWDLSRRHLVSLAKLEPWANVVEELDVSHNCLETVDMNLPNLTRLTIPHNRLSQLPRGLAQSWCHLEAVDVSFNLLTSLDSLSGLKHLRTLVANHNQLTTLAGLRGLPRLERLSVRSNQIESIDLQPDQTPRLLQLDLARNRVTSLTHVDEFEQLRLLNLDGNQLRCVHIQRPLSRLQILRISDNPLLGCVAPATHVEGTSLLTDCPYVAQPASPAVISPTTSMSSACGWQACRFSWAYWFPHLTTFYADDSHLTVFTCSPFTGTCPVNPDHTARHPTFAYPLDSPLVWSRIRNLSLRQTVRSPYTPTLPVFLDWTLLPRVGNLYLSGRACQHLFQPKELPILSRLVQLELCNCRLPLSPQFFRKHYPHLKQLDLRGNEILAPTGNSPPTECNQLAEGIFQFTPRRKKA</sequence>
<dbReference type="PANTHER" id="PTHR47566:SF1">
    <property type="entry name" value="PROTEIN NUD1"/>
    <property type="match status" value="1"/>
</dbReference>
<evidence type="ECO:0000256" key="1">
    <source>
        <dbReference type="ARBA" id="ARBA00022614"/>
    </source>
</evidence>
<dbReference type="EMBL" id="JANBPY010000430">
    <property type="protein sequence ID" value="KAJ1966895.1"/>
    <property type="molecule type" value="Genomic_DNA"/>
</dbReference>
<dbReference type="Pfam" id="PF13855">
    <property type="entry name" value="LRR_8"/>
    <property type="match status" value="1"/>
</dbReference>
<dbReference type="SMART" id="SM00369">
    <property type="entry name" value="LRR_TYP"/>
    <property type="match status" value="4"/>
</dbReference>
<evidence type="ECO:0000256" key="3">
    <source>
        <dbReference type="SAM" id="MobiDB-lite"/>
    </source>
</evidence>
<feature type="compositionally biased region" description="Basic and acidic residues" evidence="3">
    <location>
        <begin position="509"/>
        <end position="528"/>
    </location>
</feature>
<feature type="region of interest" description="Disordered" evidence="3">
    <location>
        <begin position="615"/>
        <end position="647"/>
    </location>
</feature>
<feature type="compositionally biased region" description="Polar residues" evidence="3">
    <location>
        <begin position="450"/>
        <end position="469"/>
    </location>
</feature>
<accession>A0A9W8AQU9</accession>
<dbReference type="InterPro" id="IPR001611">
    <property type="entry name" value="Leu-rich_rpt"/>
</dbReference>
<dbReference type="InterPro" id="IPR032675">
    <property type="entry name" value="LRR_dom_sf"/>
</dbReference>
<keyword evidence="1" id="KW-0433">Leucine-rich repeat</keyword>
<feature type="compositionally biased region" description="Basic and acidic residues" evidence="3">
    <location>
        <begin position="331"/>
        <end position="345"/>
    </location>
</feature>
<evidence type="ECO:0000313" key="4">
    <source>
        <dbReference type="EMBL" id="KAJ1966895.1"/>
    </source>
</evidence>
<feature type="region of interest" description="Disordered" evidence="3">
    <location>
        <begin position="272"/>
        <end position="315"/>
    </location>
</feature>
<evidence type="ECO:0000256" key="2">
    <source>
        <dbReference type="ARBA" id="ARBA00022737"/>
    </source>
</evidence>
<feature type="region of interest" description="Disordered" evidence="3">
    <location>
        <begin position="26"/>
        <end position="73"/>
    </location>
</feature>
<dbReference type="InterPro" id="IPR052574">
    <property type="entry name" value="CDIRP"/>
</dbReference>
<protein>
    <submittedName>
        <fullName evidence="4">Leucine-rich repeat protein</fullName>
    </submittedName>
</protein>
<dbReference type="SUPFAM" id="SSF52058">
    <property type="entry name" value="L domain-like"/>
    <property type="match status" value="1"/>
</dbReference>
<feature type="compositionally biased region" description="Polar residues" evidence="3">
    <location>
        <begin position="530"/>
        <end position="539"/>
    </location>
</feature>
<feature type="compositionally biased region" description="Low complexity" evidence="3">
    <location>
        <begin position="358"/>
        <end position="378"/>
    </location>
</feature>
<dbReference type="Gene3D" id="3.80.10.10">
    <property type="entry name" value="Ribonuclease Inhibitor"/>
    <property type="match status" value="2"/>
</dbReference>
<evidence type="ECO:0000313" key="5">
    <source>
        <dbReference type="Proteomes" id="UP001150925"/>
    </source>
</evidence>
<organism evidence="4 5">
    <name type="scientific">Dispira parvispora</name>
    <dbReference type="NCBI Taxonomy" id="1520584"/>
    <lineage>
        <taxon>Eukaryota</taxon>
        <taxon>Fungi</taxon>
        <taxon>Fungi incertae sedis</taxon>
        <taxon>Zoopagomycota</taxon>
        <taxon>Kickxellomycotina</taxon>
        <taxon>Dimargaritomycetes</taxon>
        <taxon>Dimargaritales</taxon>
        <taxon>Dimargaritaceae</taxon>
        <taxon>Dispira</taxon>
    </lineage>
</organism>
<dbReference type="PANTHER" id="PTHR47566">
    <property type="match status" value="1"/>
</dbReference>
<gene>
    <name evidence="4" type="primary">NUD1</name>
    <name evidence="4" type="ORF">IWQ62_002185</name>
</gene>
<feature type="compositionally biased region" description="Polar residues" evidence="3">
    <location>
        <begin position="775"/>
        <end position="786"/>
    </location>
</feature>
<reference evidence="4" key="1">
    <citation type="submission" date="2022-07" db="EMBL/GenBank/DDBJ databases">
        <title>Phylogenomic reconstructions and comparative analyses of Kickxellomycotina fungi.</title>
        <authorList>
            <person name="Reynolds N.K."/>
            <person name="Stajich J.E."/>
            <person name="Barry K."/>
            <person name="Grigoriev I.V."/>
            <person name="Crous P."/>
            <person name="Smith M.E."/>
        </authorList>
    </citation>
    <scope>NUCLEOTIDE SEQUENCE</scope>
    <source>
        <strain evidence="4">RSA 1196</strain>
    </source>
</reference>
<proteinExistence type="predicted"/>
<keyword evidence="2" id="KW-0677">Repeat</keyword>
<dbReference type="AlphaFoldDB" id="A0A9W8AQU9"/>
<feature type="region of interest" description="Disordered" evidence="3">
    <location>
        <begin position="678"/>
        <end position="786"/>
    </location>
</feature>
<feature type="compositionally biased region" description="Low complexity" evidence="3">
    <location>
        <begin position="746"/>
        <end position="770"/>
    </location>
</feature>
<comment type="caution">
    <text evidence="4">The sequence shown here is derived from an EMBL/GenBank/DDBJ whole genome shotgun (WGS) entry which is preliminary data.</text>
</comment>
<feature type="compositionally biased region" description="Polar residues" evidence="3">
    <location>
        <begin position="347"/>
        <end position="357"/>
    </location>
</feature>
<name>A0A9W8AQU9_9FUNG</name>